<dbReference type="NCBIfam" id="TIGR02122">
    <property type="entry name" value="TRAP_TAXI"/>
    <property type="match status" value="1"/>
</dbReference>
<reference evidence="1 2" key="1">
    <citation type="journal article" date="2019" name="Int. J. Syst. Evol. Microbiol.">
        <title>The Global Catalogue of Microorganisms (GCM) 10K type strain sequencing project: providing services to taxonomists for standard genome sequencing and annotation.</title>
        <authorList>
            <consortium name="The Broad Institute Genomics Platform"/>
            <consortium name="The Broad Institute Genome Sequencing Center for Infectious Disease"/>
            <person name="Wu L."/>
            <person name="Ma J."/>
        </authorList>
    </citation>
    <scope>NUCLEOTIDE SEQUENCE [LARGE SCALE GENOMIC DNA]</scope>
    <source>
        <strain evidence="1 2">JCM 9383</strain>
    </source>
</reference>
<dbReference type="SUPFAM" id="SSF53850">
    <property type="entry name" value="Periplasmic binding protein-like II"/>
    <property type="match status" value="1"/>
</dbReference>
<dbReference type="PANTHER" id="PTHR42941">
    <property type="entry name" value="SLL1037 PROTEIN"/>
    <property type="match status" value="1"/>
</dbReference>
<protein>
    <submittedName>
        <fullName evidence="1">TAXI family TRAP transporter solute-binding subunit</fullName>
    </submittedName>
</protein>
<dbReference type="Pfam" id="PF16868">
    <property type="entry name" value="NMT1_3"/>
    <property type="match status" value="1"/>
</dbReference>
<evidence type="ECO:0000313" key="2">
    <source>
        <dbReference type="Proteomes" id="UP001500979"/>
    </source>
</evidence>
<dbReference type="PROSITE" id="PS51257">
    <property type="entry name" value="PROKAR_LIPOPROTEIN"/>
    <property type="match status" value="1"/>
</dbReference>
<accession>A0ABN3V244</accession>
<organism evidence="1 2">
    <name type="scientific">Saccharopolyspora taberi</name>
    <dbReference type="NCBI Taxonomy" id="60895"/>
    <lineage>
        <taxon>Bacteria</taxon>
        <taxon>Bacillati</taxon>
        <taxon>Actinomycetota</taxon>
        <taxon>Actinomycetes</taxon>
        <taxon>Pseudonocardiales</taxon>
        <taxon>Pseudonocardiaceae</taxon>
        <taxon>Saccharopolyspora</taxon>
    </lineage>
</organism>
<dbReference type="Proteomes" id="UP001500979">
    <property type="component" value="Unassembled WGS sequence"/>
</dbReference>
<name>A0ABN3V244_9PSEU</name>
<comment type="caution">
    <text evidence="1">The sequence shown here is derived from an EMBL/GenBank/DDBJ whole genome shotgun (WGS) entry which is preliminary data.</text>
</comment>
<sequence>MTLTRRALFGLGLGGLLAGCTAGAPEHPVRIAAGERGGFYSEFAKLLADALAAARPGLRPEAIDTEGSVANAELLRDGRAELGLLLADAATAAPGGGLGPPVEVRALGRVYENYVQLVVLADSPIQRLADLAGRAVSLGAPKSGSTFFGARLLARAGLTVRTETLPLEGAVHALETGRIDAFLWSGGVPTPSLRALDERTGIRLVPLDASVAGLCVESTCEQVWIPPGAYRRTARVPTVGVANLLVCTPELPDDLAATVVRVLATRAAQLVPQQAVGTQFLDVRTLIGTGAVPLHPGAELAYRELHG</sequence>
<keyword evidence="2" id="KW-1185">Reference proteome</keyword>
<dbReference type="Gene3D" id="3.40.190.10">
    <property type="entry name" value="Periplasmic binding protein-like II"/>
    <property type="match status" value="2"/>
</dbReference>
<dbReference type="EMBL" id="BAAAUX010000002">
    <property type="protein sequence ID" value="GAA2774873.1"/>
    <property type="molecule type" value="Genomic_DNA"/>
</dbReference>
<dbReference type="RefSeq" id="WP_344677537.1">
    <property type="nucleotide sequence ID" value="NZ_BAAAUX010000002.1"/>
</dbReference>
<proteinExistence type="predicted"/>
<dbReference type="PANTHER" id="PTHR42941:SF1">
    <property type="entry name" value="SLL1037 PROTEIN"/>
    <property type="match status" value="1"/>
</dbReference>
<dbReference type="InterPro" id="IPR011852">
    <property type="entry name" value="TRAP_TAXI"/>
</dbReference>
<gene>
    <name evidence="1" type="ORF">GCM10010470_03610</name>
</gene>
<evidence type="ECO:0000313" key="1">
    <source>
        <dbReference type="EMBL" id="GAA2774873.1"/>
    </source>
</evidence>